<dbReference type="PANTHER" id="PTHR42707:SF2">
    <property type="entry name" value="ACD11 DEHYDROGENASE"/>
    <property type="match status" value="1"/>
</dbReference>
<dbReference type="Gene3D" id="2.40.110.20">
    <property type="match status" value="1"/>
</dbReference>
<dbReference type="SUPFAM" id="SSF47203">
    <property type="entry name" value="Acyl-CoA dehydrogenase C-terminal domain-like"/>
    <property type="match status" value="1"/>
</dbReference>
<accession>G2KNA1</accession>
<dbReference type="Gene3D" id="1.20.140.10">
    <property type="entry name" value="Butyryl-CoA Dehydrogenase, subunit A, domain 3"/>
    <property type="match status" value="1"/>
</dbReference>
<dbReference type="STRING" id="856793.MICA_1106"/>
<dbReference type="OrthoDB" id="9771038at2"/>
<evidence type="ECO:0000256" key="2">
    <source>
        <dbReference type="ARBA" id="ARBA00009347"/>
    </source>
</evidence>
<evidence type="ECO:0000313" key="9">
    <source>
        <dbReference type="EMBL" id="AEP09434.1"/>
    </source>
</evidence>
<evidence type="ECO:0000259" key="7">
    <source>
        <dbReference type="Pfam" id="PF02770"/>
    </source>
</evidence>
<dbReference type="InterPro" id="IPR009075">
    <property type="entry name" value="AcylCo_DH/oxidase_C"/>
</dbReference>
<dbReference type="eggNOG" id="COG1960">
    <property type="taxonomic scope" value="Bacteria"/>
</dbReference>
<dbReference type="SUPFAM" id="SSF56645">
    <property type="entry name" value="Acyl-CoA dehydrogenase NM domain-like"/>
    <property type="match status" value="1"/>
</dbReference>
<dbReference type="InterPro" id="IPR006089">
    <property type="entry name" value="Acyl-CoA_DH_CS"/>
</dbReference>
<dbReference type="Pfam" id="PF02770">
    <property type="entry name" value="Acyl-CoA_dh_M"/>
    <property type="match status" value="1"/>
</dbReference>
<evidence type="ECO:0000256" key="4">
    <source>
        <dbReference type="ARBA" id="ARBA00022827"/>
    </source>
</evidence>
<dbReference type="InterPro" id="IPR041504">
    <property type="entry name" value="AidB_N"/>
</dbReference>
<dbReference type="InterPro" id="IPR006091">
    <property type="entry name" value="Acyl-CoA_Oxase/DH_mid-dom"/>
</dbReference>
<dbReference type="Proteomes" id="UP000009286">
    <property type="component" value="Chromosome"/>
</dbReference>
<proteinExistence type="inferred from homology"/>
<dbReference type="EMBL" id="CP002382">
    <property type="protein sequence ID" value="AEP09434.1"/>
    <property type="molecule type" value="Genomic_DNA"/>
</dbReference>
<evidence type="ECO:0000256" key="1">
    <source>
        <dbReference type="ARBA" id="ARBA00001974"/>
    </source>
</evidence>
<gene>
    <name evidence="9" type="ordered locus">MICA_1106</name>
</gene>
<dbReference type="HOGENOM" id="CLU_016513_2_1_5"/>
<comment type="similarity">
    <text evidence="2 5">Belongs to the acyl-CoA dehydrogenase family.</text>
</comment>
<dbReference type="GO" id="GO:0003995">
    <property type="term" value="F:acyl-CoA dehydrogenase activity"/>
    <property type="evidence" value="ECO:0007669"/>
    <property type="project" value="InterPro"/>
</dbReference>
<protein>
    <submittedName>
        <fullName evidence="9">Acyl-CoA dehydrogenase, middle domain protein</fullName>
    </submittedName>
</protein>
<reference evidence="9 10" key="1">
    <citation type="journal article" date="2011" name="BMC Genomics">
        <title>Genomic insights into an obligate epibiotic bacterial predator: Micavibrio aeruginosavorus ARL-13.</title>
        <authorList>
            <person name="Wang Z."/>
            <person name="Kadouri D."/>
            <person name="Wu M."/>
        </authorList>
    </citation>
    <scope>NUCLEOTIDE SEQUENCE [LARGE SCALE GENOMIC DNA]</scope>
    <source>
        <strain evidence="9 10">ARL-13</strain>
    </source>
</reference>
<keyword evidence="5" id="KW-0560">Oxidoreductase</keyword>
<dbReference type="KEGG" id="mai:MICA_1106"/>
<dbReference type="Pfam" id="PF18158">
    <property type="entry name" value="AidB_N"/>
    <property type="match status" value="1"/>
</dbReference>
<feature type="domain" description="Acyl-CoA dehydrogenase/oxidase C-terminal" evidence="6">
    <location>
        <begin position="285"/>
        <end position="440"/>
    </location>
</feature>
<evidence type="ECO:0000313" key="10">
    <source>
        <dbReference type="Proteomes" id="UP000009286"/>
    </source>
</evidence>
<feature type="domain" description="Adaptive response protein AidB N-terminal" evidence="8">
    <location>
        <begin position="7"/>
        <end position="147"/>
    </location>
</feature>
<dbReference type="InterPro" id="IPR009100">
    <property type="entry name" value="AcylCoA_DH/oxidase_NM_dom_sf"/>
</dbReference>
<dbReference type="PROSITE" id="PS00073">
    <property type="entry name" value="ACYL_COA_DH_2"/>
    <property type="match status" value="1"/>
</dbReference>
<dbReference type="AlphaFoldDB" id="G2KNA1"/>
<comment type="cofactor">
    <cofactor evidence="1 5">
        <name>FAD</name>
        <dbReference type="ChEBI" id="CHEBI:57692"/>
    </cofactor>
</comment>
<keyword evidence="3 5" id="KW-0285">Flavoprotein</keyword>
<dbReference type="InterPro" id="IPR036250">
    <property type="entry name" value="AcylCo_DH-like_C"/>
</dbReference>
<name>G2KNA1_MICAA</name>
<evidence type="ECO:0000259" key="8">
    <source>
        <dbReference type="Pfam" id="PF18158"/>
    </source>
</evidence>
<sequence>MASDKMPPVTRGLNFYALDQNVKYFLERTNPQMLKRQQGRLNDLGAWVGNELDVQAEYSDRHAPPKLVHDIIPAGKPGERTGRVVFNPAYEDAQIEIYRRGVIGLAFQDKNPEPHSLSFVMGYLLSQTDISTHCPVTMTGAVAYVVNKYGSDDVKKRFLHESTRMDGLAKTGGTWATEKHSGSDVANTTTTARKHFDGSYRLNGQKWFASNASSGLAVATARAEGTTGAKGLGLYLVPSHVDKDWTKPNSYHVTKLKEKLGTRALATAELLLGDAYAVELVPPPHGLRVMMEALGYSRVHNAMSAAGVAHRALLEVRCWMDNRETFGKALSDRPMNQKHMIGMSVDWMAACALAFEAAHSFDMSQDNDAAAYSWMRMVTAIAKYRTADLAVKSANIAVQMVGGNGYTADWPTERLMRDALVLQVWEGPRQIQALELTRVILGPEKGAESFIKNLNAITKALPSEMKTERALLKRKSAEIAGMMGDLVKNPQTAEFVADEILDAAADILTYALMAREAAWELKHHNDNTKSLALQKLAETTFGQIKPAGYNVDTLADDFNRLVRGVVSPAPTPAKKTGPNGPAPV</sequence>
<keyword evidence="4 5" id="KW-0274">FAD</keyword>
<dbReference type="RefSeq" id="WP_014102657.1">
    <property type="nucleotide sequence ID" value="NC_016026.1"/>
</dbReference>
<dbReference type="Pfam" id="PF00441">
    <property type="entry name" value="Acyl-CoA_dh_1"/>
    <property type="match status" value="1"/>
</dbReference>
<organism evidence="9 10">
    <name type="scientific">Micavibrio aeruginosavorus (strain ARL-13)</name>
    <dbReference type="NCBI Taxonomy" id="856793"/>
    <lineage>
        <taxon>Bacteria</taxon>
        <taxon>Pseudomonadati</taxon>
        <taxon>Bdellovibrionota</taxon>
        <taxon>Bdellovibrionia</taxon>
        <taxon>Bdellovibrionales</taxon>
        <taxon>Pseudobdellovibrionaceae</taxon>
        <taxon>Micavibrio</taxon>
    </lineage>
</organism>
<keyword evidence="10" id="KW-1185">Reference proteome</keyword>
<dbReference type="PANTHER" id="PTHR42707">
    <property type="entry name" value="ACYL-COA DEHYDROGENASE"/>
    <property type="match status" value="1"/>
</dbReference>
<evidence type="ECO:0000256" key="3">
    <source>
        <dbReference type="ARBA" id="ARBA00022630"/>
    </source>
</evidence>
<evidence type="ECO:0000259" key="6">
    <source>
        <dbReference type="Pfam" id="PF00441"/>
    </source>
</evidence>
<dbReference type="InterPro" id="IPR052904">
    <property type="entry name" value="Acyl-CoA_dehydrogenase-like"/>
</dbReference>
<feature type="domain" description="Acyl-CoA oxidase/dehydrogenase middle" evidence="7">
    <location>
        <begin position="174"/>
        <end position="272"/>
    </location>
</feature>
<evidence type="ECO:0000256" key="5">
    <source>
        <dbReference type="RuleBase" id="RU362125"/>
    </source>
</evidence>